<keyword evidence="8" id="KW-0067">ATP-binding</keyword>
<evidence type="ECO:0000256" key="2">
    <source>
        <dbReference type="ARBA" id="ARBA00005810"/>
    </source>
</evidence>
<evidence type="ECO:0000256" key="1">
    <source>
        <dbReference type="ARBA" id="ARBA00005051"/>
    </source>
</evidence>
<organism evidence="14 15">
    <name type="scientific">Sneathiella litorea</name>
    <dbReference type="NCBI Taxonomy" id="2606216"/>
    <lineage>
        <taxon>Bacteria</taxon>
        <taxon>Pseudomonadati</taxon>
        <taxon>Pseudomonadota</taxon>
        <taxon>Alphaproteobacteria</taxon>
        <taxon>Sneathiellales</taxon>
        <taxon>Sneathiellaceae</taxon>
        <taxon>Sneathiella</taxon>
    </lineage>
</organism>
<keyword evidence="15" id="KW-1185">Reference proteome</keyword>
<evidence type="ECO:0000256" key="3">
    <source>
        <dbReference type="ARBA" id="ARBA00013253"/>
    </source>
</evidence>
<evidence type="ECO:0000256" key="7">
    <source>
        <dbReference type="ARBA" id="ARBA00022777"/>
    </source>
</evidence>
<proteinExistence type="inferred from homology"/>
<keyword evidence="9" id="KW-0289">Folate biosynthesis</keyword>
<evidence type="ECO:0000256" key="6">
    <source>
        <dbReference type="ARBA" id="ARBA00022741"/>
    </source>
</evidence>
<dbReference type="GO" id="GO:0003848">
    <property type="term" value="F:2-amino-4-hydroxy-6-hydroxymethyldihydropteridine diphosphokinase activity"/>
    <property type="evidence" value="ECO:0007669"/>
    <property type="project" value="UniProtKB-EC"/>
</dbReference>
<name>A0A6L8W6M1_9PROT</name>
<evidence type="ECO:0000256" key="11">
    <source>
        <dbReference type="ARBA" id="ARBA00029766"/>
    </source>
</evidence>
<keyword evidence="5 14" id="KW-0808">Transferase</keyword>
<reference evidence="14 15" key="1">
    <citation type="submission" date="2019-12" db="EMBL/GenBank/DDBJ databases">
        <title>Snethiella sp. nov. sp. isolated from sea sand.</title>
        <authorList>
            <person name="Kim J."/>
            <person name="Jeong S.E."/>
            <person name="Jung H.S."/>
            <person name="Jeon C.O."/>
        </authorList>
    </citation>
    <scope>NUCLEOTIDE SEQUENCE [LARGE SCALE GENOMIC DNA]</scope>
    <source>
        <strain evidence="14 15">DP05</strain>
    </source>
</reference>
<comment type="caution">
    <text evidence="14">The sequence shown here is derived from an EMBL/GenBank/DDBJ whole genome shotgun (WGS) entry which is preliminary data.</text>
</comment>
<dbReference type="Proteomes" id="UP000476030">
    <property type="component" value="Unassembled WGS sequence"/>
</dbReference>
<dbReference type="UniPathway" id="UPA00077">
    <property type="reaction ID" value="UER00155"/>
</dbReference>
<sequence>MPHPDHGDPLNTLTEVVRRLRKIADISRQSSWYRSAPVPASDQPWFVNAVLSVETELPAPELLNLLHGVEREFGRIRRQKWEPRVLDVDLLTYRDLVTVNQDQRAGPVLPHPYMHERAFVLAPIAEIAPEWRHPVSKLQATELLEMLSSDQPFDIVGVDDFSA</sequence>
<evidence type="ECO:0000259" key="13">
    <source>
        <dbReference type="Pfam" id="PF01288"/>
    </source>
</evidence>
<protein>
    <recommendedName>
        <fullName evidence="4">2-amino-4-hydroxy-6-hydroxymethyldihydropteridine pyrophosphokinase</fullName>
        <ecNumber evidence="3">2.7.6.3</ecNumber>
    </recommendedName>
    <alternativeName>
        <fullName evidence="11">6-hydroxymethyl-7,8-dihydropterin pyrophosphokinase</fullName>
    </alternativeName>
    <alternativeName>
        <fullName evidence="12">7,8-dihydro-6-hydroxymethylpterin-pyrophosphokinase</fullName>
    </alternativeName>
</protein>
<dbReference type="InterPro" id="IPR000550">
    <property type="entry name" value="Hppk"/>
</dbReference>
<keyword evidence="7 14" id="KW-0418">Kinase</keyword>
<dbReference type="GO" id="GO:0005524">
    <property type="term" value="F:ATP binding"/>
    <property type="evidence" value="ECO:0007669"/>
    <property type="project" value="UniProtKB-KW"/>
</dbReference>
<dbReference type="CDD" id="cd00483">
    <property type="entry name" value="HPPK"/>
    <property type="match status" value="1"/>
</dbReference>
<dbReference type="EMBL" id="WTUW01000002">
    <property type="protein sequence ID" value="MZR30786.1"/>
    <property type="molecule type" value="Genomic_DNA"/>
</dbReference>
<dbReference type="GO" id="GO:0046656">
    <property type="term" value="P:folic acid biosynthetic process"/>
    <property type="evidence" value="ECO:0007669"/>
    <property type="project" value="UniProtKB-KW"/>
</dbReference>
<dbReference type="EC" id="2.7.6.3" evidence="3"/>
<evidence type="ECO:0000256" key="12">
    <source>
        <dbReference type="ARBA" id="ARBA00033413"/>
    </source>
</evidence>
<comment type="function">
    <text evidence="10">Catalyzes the transfer of pyrophosphate from adenosine triphosphate (ATP) to 6-hydroxymethyl-7,8-dihydropterin, an enzymatic step in folate biosynthesis pathway.</text>
</comment>
<keyword evidence="6" id="KW-0547">Nucleotide-binding</keyword>
<accession>A0A6L8W6M1</accession>
<dbReference type="PANTHER" id="PTHR43071">
    <property type="entry name" value="2-AMINO-4-HYDROXY-6-HYDROXYMETHYLDIHYDROPTERIDINE PYROPHOSPHOKINASE"/>
    <property type="match status" value="1"/>
</dbReference>
<evidence type="ECO:0000313" key="15">
    <source>
        <dbReference type="Proteomes" id="UP000476030"/>
    </source>
</evidence>
<dbReference type="GO" id="GO:0046654">
    <property type="term" value="P:tetrahydrofolate biosynthetic process"/>
    <property type="evidence" value="ECO:0007669"/>
    <property type="project" value="UniProtKB-UniPathway"/>
</dbReference>
<dbReference type="SUPFAM" id="SSF55083">
    <property type="entry name" value="6-hydroxymethyl-7,8-dihydropterin pyrophosphokinase, HPPK"/>
    <property type="match status" value="1"/>
</dbReference>
<dbReference type="InterPro" id="IPR035907">
    <property type="entry name" value="Hppk_sf"/>
</dbReference>
<dbReference type="Pfam" id="PF01288">
    <property type="entry name" value="HPPK"/>
    <property type="match status" value="1"/>
</dbReference>
<gene>
    <name evidence="14" type="primary">folK</name>
    <name evidence="14" type="ORF">GQE98_09090</name>
</gene>
<dbReference type="PANTHER" id="PTHR43071:SF1">
    <property type="entry name" value="2-AMINO-4-HYDROXY-6-HYDROXYMETHYLDIHYDROPTERIDINE PYROPHOSPHOKINASE"/>
    <property type="match status" value="1"/>
</dbReference>
<dbReference type="AlphaFoldDB" id="A0A6L8W6M1"/>
<dbReference type="GO" id="GO:0016301">
    <property type="term" value="F:kinase activity"/>
    <property type="evidence" value="ECO:0007669"/>
    <property type="project" value="UniProtKB-KW"/>
</dbReference>
<dbReference type="NCBIfam" id="TIGR01498">
    <property type="entry name" value="folK"/>
    <property type="match status" value="1"/>
</dbReference>
<evidence type="ECO:0000256" key="8">
    <source>
        <dbReference type="ARBA" id="ARBA00022840"/>
    </source>
</evidence>
<evidence type="ECO:0000256" key="9">
    <source>
        <dbReference type="ARBA" id="ARBA00022909"/>
    </source>
</evidence>
<evidence type="ECO:0000256" key="10">
    <source>
        <dbReference type="ARBA" id="ARBA00029409"/>
    </source>
</evidence>
<evidence type="ECO:0000256" key="4">
    <source>
        <dbReference type="ARBA" id="ARBA00016218"/>
    </source>
</evidence>
<comment type="pathway">
    <text evidence="1">Cofactor biosynthesis; tetrahydrofolate biosynthesis; 2-amino-4-hydroxy-6-hydroxymethyl-7,8-dihydropteridine diphosphate from 7,8-dihydroneopterin triphosphate: step 4/4.</text>
</comment>
<evidence type="ECO:0000313" key="14">
    <source>
        <dbReference type="EMBL" id="MZR30786.1"/>
    </source>
</evidence>
<feature type="domain" description="7,8-dihydro-6-hydroxymethylpterin-pyrophosphokinase" evidence="13">
    <location>
        <begin position="7"/>
        <end position="129"/>
    </location>
</feature>
<comment type="similarity">
    <text evidence="2">Belongs to the HPPK family.</text>
</comment>
<evidence type="ECO:0000256" key="5">
    <source>
        <dbReference type="ARBA" id="ARBA00022679"/>
    </source>
</evidence>
<dbReference type="Gene3D" id="3.30.70.560">
    <property type="entry name" value="7,8-Dihydro-6-hydroxymethylpterin-pyrophosphokinase HPPK"/>
    <property type="match status" value="1"/>
</dbReference>